<reference evidence="1" key="1">
    <citation type="submission" date="2020-03" db="EMBL/GenBank/DDBJ databases">
        <title>The deep terrestrial virosphere.</title>
        <authorList>
            <person name="Holmfeldt K."/>
            <person name="Nilsson E."/>
            <person name="Simone D."/>
            <person name="Lopez-Fernandez M."/>
            <person name="Wu X."/>
            <person name="de Brujin I."/>
            <person name="Lundin D."/>
            <person name="Andersson A."/>
            <person name="Bertilsson S."/>
            <person name="Dopson M."/>
        </authorList>
    </citation>
    <scope>NUCLEOTIDE SEQUENCE</scope>
    <source>
        <strain evidence="2">MM415A00274</strain>
        <strain evidence="1">MM415B00593</strain>
    </source>
</reference>
<name>A0A6M3J257_9ZZZZ</name>
<accession>A0A6M3J257</accession>
<organism evidence="1">
    <name type="scientific">viral metagenome</name>
    <dbReference type="NCBI Taxonomy" id="1070528"/>
    <lineage>
        <taxon>unclassified sequences</taxon>
        <taxon>metagenomes</taxon>
        <taxon>organismal metagenomes</taxon>
    </lineage>
</organism>
<dbReference type="EMBL" id="MT141503">
    <property type="protein sequence ID" value="QJA63694.1"/>
    <property type="molecule type" value="Genomic_DNA"/>
</dbReference>
<evidence type="ECO:0000313" key="2">
    <source>
        <dbReference type="EMBL" id="QJA83562.1"/>
    </source>
</evidence>
<dbReference type="AlphaFoldDB" id="A0A6M3J257"/>
<sequence length="348" mass="37661">MTTPDTHNLILPPPSPSWFKSFLDFFPVNGQQLNDWFSNLQNSKDSTSSDMKRDLDQQFKYNYEIWKRTGGYKSSSSDLSGLTASVNEINMLQGVRTDDLVQEQLDQKANIADLGTMAYQDSDAVAITGGTIDAADITNGTMDATAITNVTIDTSAITGGTIDGAAITTGTIDNTTITNTTIDETCTVEIEAGDSAILCNIGGVIHVDTTAIGNVGVGEDDLMTFTVPANTCYTNNDILEFTAFGYFAANLNNRILRVYCDGVCIMTSPTRVVAGAWSLRGTIIRTSSTTAACESSLHWQQDRDYQETYSSVAITFTTNSIFKLTGEATANDDVQQRGLVLKWFGAHI</sequence>
<evidence type="ECO:0000313" key="1">
    <source>
        <dbReference type="EMBL" id="QJA63694.1"/>
    </source>
</evidence>
<protein>
    <submittedName>
        <fullName evidence="1">Uncharacterized protein</fullName>
    </submittedName>
</protein>
<dbReference type="EMBL" id="MT142513">
    <property type="protein sequence ID" value="QJA83562.1"/>
    <property type="molecule type" value="Genomic_DNA"/>
</dbReference>
<proteinExistence type="predicted"/>
<gene>
    <name evidence="2" type="ORF">MM415A00274_0019</name>
    <name evidence="1" type="ORF">MM415B00593_0021</name>
</gene>